<dbReference type="Proteomes" id="UP000652761">
    <property type="component" value="Unassembled WGS sequence"/>
</dbReference>
<dbReference type="EMBL" id="NMUH01000689">
    <property type="protein sequence ID" value="MQL83320.1"/>
    <property type="molecule type" value="Genomic_DNA"/>
</dbReference>
<comment type="caution">
    <text evidence="2">The sequence shown here is derived from an EMBL/GenBank/DDBJ whole genome shotgun (WGS) entry which is preliminary data.</text>
</comment>
<protein>
    <submittedName>
        <fullName evidence="2">Uncharacterized protein</fullName>
    </submittedName>
</protein>
<feature type="region of interest" description="Disordered" evidence="1">
    <location>
        <begin position="240"/>
        <end position="259"/>
    </location>
</feature>
<feature type="compositionally biased region" description="Polar residues" evidence="1">
    <location>
        <begin position="250"/>
        <end position="259"/>
    </location>
</feature>
<name>A0A843UNF4_COLES</name>
<keyword evidence="3" id="KW-1185">Reference proteome</keyword>
<sequence length="360" mass="39581">MAMKMELKQHQILYPITIDKFLQYASFGSFCTFMMSLDHDEYGPFISAQRKLHIQRMAPIMGPSYPMEYGAFQSYFEEQESFYWCGMTGLITTEVPVMTVIPVATTRVAGELERPVRLSRFPGWLRSGRGGGGHCVTVGNATARPVAFWEPQAKIHGRLSLPLFWHSSHFLHPSEEERFPLSFSPAVRLVVALAARVERRRGSEEEAAVHGEGLLLSMWGTPGRSIPAVGLPADVATAEHVATSEKASPRSDTTLSRIGNPSSPAPLQFDLLPCLAQQASLQRFPLIPTSFLLKGWPATSGDGARFGKLPFATTELLLEVVDTLTSCVDTLSRSGNWVFWNLGLVSTLPGTVSTHLTLSS</sequence>
<evidence type="ECO:0000313" key="3">
    <source>
        <dbReference type="Proteomes" id="UP000652761"/>
    </source>
</evidence>
<dbReference type="AlphaFoldDB" id="A0A843UNF4"/>
<reference evidence="2" key="1">
    <citation type="submission" date="2017-07" db="EMBL/GenBank/DDBJ databases">
        <title>Taro Niue Genome Assembly and Annotation.</title>
        <authorList>
            <person name="Atibalentja N."/>
            <person name="Keating K."/>
            <person name="Fields C.J."/>
        </authorList>
    </citation>
    <scope>NUCLEOTIDE SEQUENCE</scope>
    <source>
        <strain evidence="2">Niue_2</strain>
        <tissue evidence="2">Leaf</tissue>
    </source>
</reference>
<gene>
    <name evidence="2" type="ORF">Taro_015819</name>
</gene>
<proteinExistence type="predicted"/>
<accession>A0A843UNF4</accession>
<evidence type="ECO:0000256" key="1">
    <source>
        <dbReference type="SAM" id="MobiDB-lite"/>
    </source>
</evidence>
<evidence type="ECO:0000313" key="2">
    <source>
        <dbReference type="EMBL" id="MQL83320.1"/>
    </source>
</evidence>
<organism evidence="2 3">
    <name type="scientific">Colocasia esculenta</name>
    <name type="common">Wild taro</name>
    <name type="synonym">Arum esculentum</name>
    <dbReference type="NCBI Taxonomy" id="4460"/>
    <lineage>
        <taxon>Eukaryota</taxon>
        <taxon>Viridiplantae</taxon>
        <taxon>Streptophyta</taxon>
        <taxon>Embryophyta</taxon>
        <taxon>Tracheophyta</taxon>
        <taxon>Spermatophyta</taxon>
        <taxon>Magnoliopsida</taxon>
        <taxon>Liliopsida</taxon>
        <taxon>Araceae</taxon>
        <taxon>Aroideae</taxon>
        <taxon>Colocasieae</taxon>
        <taxon>Colocasia</taxon>
    </lineage>
</organism>